<gene>
    <name evidence="1" type="ORF">ATO12_10260</name>
</gene>
<dbReference type="EMBL" id="AQRA01000002">
    <property type="protein sequence ID" value="EZH75100.1"/>
    <property type="molecule type" value="Genomic_DNA"/>
</dbReference>
<keyword evidence="2" id="KW-1185">Reference proteome</keyword>
<proteinExistence type="predicted"/>
<reference evidence="1 2" key="1">
    <citation type="submission" date="2014-04" db="EMBL/GenBank/DDBJ databases">
        <title>Aquimarina sp. 22II-S11-z7 Genome Sequencing.</title>
        <authorList>
            <person name="Lai Q."/>
        </authorList>
    </citation>
    <scope>NUCLEOTIDE SEQUENCE [LARGE SCALE GENOMIC DNA]</scope>
    <source>
        <strain evidence="1 2">22II-S11-z7</strain>
    </source>
</reference>
<comment type="caution">
    <text evidence="1">The sequence shown here is derived from an EMBL/GenBank/DDBJ whole genome shotgun (WGS) entry which is preliminary data.</text>
</comment>
<organism evidence="1 2">
    <name type="scientific">Aquimarina atlantica</name>
    <dbReference type="NCBI Taxonomy" id="1317122"/>
    <lineage>
        <taxon>Bacteria</taxon>
        <taxon>Pseudomonadati</taxon>
        <taxon>Bacteroidota</taxon>
        <taxon>Flavobacteriia</taxon>
        <taxon>Flavobacteriales</taxon>
        <taxon>Flavobacteriaceae</taxon>
        <taxon>Aquimarina</taxon>
    </lineage>
</organism>
<dbReference type="Proteomes" id="UP000023541">
    <property type="component" value="Unassembled WGS sequence"/>
</dbReference>
<dbReference type="RefSeq" id="WP_034240253.1">
    <property type="nucleotide sequence ID" value="NZ_AQRA01000002.1"/>
</dbReference>
<dbReference type="Gene3D" id="3.40.1760.10">
    <property type="entry name" value="YfbM-like super family"/>
    <property type="match status" value="1"/>
</dbReference>
<protein>
    <submittedName>
        <fullName evidence="1">Uncharacterized protein</fullName>
    </submittedName>
</protein>
<dbReference type="Pfam" id="PF08974">
    <property type="entry name" value="DUF1877"/>
    <property type="match status" value="1"/>
</dbReference>
<dbReference type="InterPro" id="IPR035944">
    <property type="entry name" value="YfbM-like_sf"/>
</dbReference>
<dbReference type="SUPFAM" id="SSF111069">
    <property type="entry name" value="Hypothetical protein yfbM"/>
    <property type="match status" value="1"/>
</dbReference>
<accession>A0A023BYM1</accession>
<dbReference type="InterPro" id="IPR015068">
    <property type="entry name" value="DUF1877"/>
</dbReference>
<sequence>MGILHDQWALPKNTKILDKAKLNTTYCECFEFVWLNEDENIKKIETEYIKDMKEAYKMNPFAGKRFEFNKSWDSIFFHISEQRRSEESKEPYDIHEQAIFGEKDINPKAMTVTGFEFRYIDHSRLNTLISRLKEITIKDFIKIKEDYKESSVYGKRFYTTESCWQIFKEWQEFLYMAELRECHIICFSH</sequence>
<dbReference type="AlphaFoldDB" id="A0A023BYM1"/>
<name>A0A023BYM1_9FLAO</name>
<dbReference type="STRING" id="1317122.ATO12_10260"/>
<evidence type="ECO:0000313" key="1">
    <source>
        <dbReference type="EMBL" id="EZH75100.1"/>
    </source>
</evidence>
<evidence type="ECO:0000313" key="2">
    <source>
        <dbReference type="Proteomes" id="UP000023541"/>
    </source>
</evidence>